<dbReference type="Pfam" id="PF01474">
    <property type="entry name" value="DAHP_synth_2"/>
    <property type="match status" value="1"/>
</dbReference>
<dbReference type="GO" id="GO:0009423">
    <property type="term" value="P:chorismate biosynthetic process"/>
    <property type="evidence" value="ECO:0007669"/>
    <property type="project" value="UniProtKB-UniPathway"/>
</dbReference>
<sequence>MALASTSTLSSKSLLQSQSPLRSSNPQHSSFPLFPNNKSISRSAKPISAVHAAEPAKNPVVADKQSKSAASASTTIPPKTVPGKWTVDSWKSKKALQLPEYPDKQELESVLKTIEAFPPIVFAGEARSLEERLAEAAMGRAFLLQGGDCAESFKEFNANNIRDTFRILLQMGAVLMFGGQMPVVKV</sequence>
<dbReference type="GO" id="GO:0009073">
    <property type="term" value="P:aromatic amino acid family biosynthetic process"/>
    <property type="evidence" value="ECO:0007669"/>
    <property type="project" value="UniProtKB-KW"/>
</dbReference>
<keyword evidence="7" id="KW-0170">Cobalt</keyword>
<comment type="pathway">
    <text evidence="1 8">Metabolic intermediate biosynthesis; chorismate biosynthesis; chorismate from D-erythrose 4-phosphate and phosphoenolpyruvate: step 1/7.</text>
</comment>
<gene>
    <name evidence="10" type="ORF">HUJ06_023459</name>
</gene>
<dbReference type="Proteomes" id="UP000607653">
    <property type="component" value="Unassembled WGS sequence"/>
</dbReference>
<evidence type="ECO:0000256" key="3">
    <source>
        <dbReference type="ARBA" id="ARBA00022605"/>
    </source>
</evidence>
<comment type="caution">
    <text evidence="10">The sequence shown here is derived from an EMBL/GenBank/DDBJ whole genome shotgun (WGS) entry which is preliminary data.</text>
</comment>
<dbReference type="Gene3D" id="3.20.20.70">
    <property type="entry name" value="Aldolase class I"/>
    <property type="match status" value="1"/>
</dbReference>
<keyword evidence="3 8" id="KW-0028">Amino-acid biosynthesis</keyword>
<comment type="similarity">
    <text evidence="2 8">Belongs to the class-II DAHP synthase family.</text>
</comment>
<comment type="cofactor">
    <cofactor evidence="7">
        <name>Mn(2+)</name>
        <dbReference type="ChEBI" id="CHEBI:29035"/>
    </cofactor>
    <cofactor evidence="7">
        <name>Co(2+)</name>
        <dbReference type="ChEBI" id="CHEBI:48828"/>
    </cofactor>
    <cofactor evidence="7">
        <name>Cd(2+)</name>
        <dbReference type="ChEBI" id="CHEBI:48775"/>
    </cofactor>
    <text evidence="7">Binds 1 divalent cation per subunit. The enzyme is active with manganese, cobalt or cadmium ions.</text>
</comment>
<proteinExistence type="inferred from homology"/>
<evidence type="ECO:0000256" key="7">
    <source>
        <dbReference type="PIRSR" id="PIRSR602480-1"/>
    </source>
</evidence>
<comment type="catalytic activity">
    <reaction evidence="6 8">
        <text>D-erythrose 4-phosphate + phosphoenolpyruvate + H2O = 7-phospho-2-dehydro-3-deoxy-D-arabino-heptonate + phosphate</text>
        <dbReference type="Rhea" id="RHEA:14717"/>
        <dbReference type="ChEBI" id="CHEBI:15377"/>
        <dbReference type="ChEBI" id="CHEBI:16897"/>
        <dbReference type="ChEBI" id="CHEBI:43474"/>
        <dbReference type="ChEBI" id="CHEBI:58394"/>
        <dbReference type="ChEBI" id="CHEBI:58702"/>
        <dbReference type="EC" id="2.5.1.54"/>
    </reaction>
</comment>
<protein>
    <recommendedName>
        <fullName evidence="8">Phospho-2-dehydro-3-deoxyheptonate aldolase</fullName>
        <ecNumber evidence="8">2.5.1.54</ecNumber>
    </recommendedName>
</protein>
<keyword evidence="11" id="KW-1185">Reference proteome</keyword>
<dbReference type="GO" id="GO:0003849">
    <property type="term" value="F:3-deoxy-7-phosphoheptulonate synthase activity"/>
    <property type="evidence" value="ECO:0007669"/>
    <property type="project" value="UniProtKB-EC"/>
</dbReference>
<reference evidence="10 11" key="1">
    <citation type="journal article" date="2020" name="Mol. Biol. Evol.">
        <title>Distinct Expression and Methylation Patterns for Genes with Different Fates following a Single Whole-Genome Duplication in Flowering Plants.</title>
        <authorList>
            <person name="Shi T."/>
            <person name="Rahmani R.S."/>
            <person name="Gugger P.F."/>
            <person name="Wang M."/>
            <person name="Li H."/>
            <person name="Zhang Y."/>
            <person name="Li Z."/>
            <person name="Wang Q."/>
            <person name="Van de Peer Y."/>
            <person name="Marchal K."/>
            <person name="Chen J."/>
        </authorList>
    </citation>
    <scope>NUCLEOTIDE SEQUENCE [LARGE SCALE GENOMIC DNA]</scope>
    <source>
        <tissue evidence="10">Leaf</tissue>
    </source>
</reference>
<evidence type="ECO:0000256" key="6">
    <source>
        <dbReference type="ARBA" id="ARBA00047508"/>
    </source>
</evidence>
<feature type="region of interest" description="Disordered" evidence="9">
    <location>
        <begin position="1"/>
        <end position="78"/>
    </location>
</feature>
<keyword evidence="7" id="KW-0104">Cadmium</keyword>
<name>A0A822XSW3_NELNU</name>
<keyword evidence="7" id="KW-0464">Manganese</keyword>
<organism evidence="10 11">
    <name type="scientific">Nelumbo nucifera</name>
    <name type="common">Sacred lotus</name>
    <dbReference type="NCBI Taxonomy" id="4432"/>
    <lineage>
        <taxon>Eukaryota</taxon>
        <taxon>Viridiplantae</taxon>
        <taxon>Streptophyta</taxon>
        <taxon>Embryophyta</taxon>
        <taxon>Tracheophyta</taxon>
        <taxon>Spermatophyta</taxon>
        <taxon>Magnoliopsida</taxon>
        <taxon>Proteales</taxon>
        <taxon>Nelumbonaceae</taxon>
        <taxon>Nelumbo</taxon>
    </lineage>
</organism>
<dbReference type="GO" id="GO:0009507">
    <property type="term" value="C:chloroplast"/>
    <property type="evidence" value="ECO:0007669"/>
    <property type="project" value="UniProtKB-SubCell"/>
</dbReference>
<dbReference type="UniPathway" id="UPA00053">
    <property type="reaction ID" value="UER00084"/>
</dbReference>
<dbReference type="EMBL" id="DUZY01000001">
    <property type="protein sequence ID" value="DAD21996.1"/>
    <property type="molecule type" value="Genomic_DNA"/>
</dbReference>
<evidence type="ECO:0000256" key="2">
    <source>
        <dbReference type="ARBA" id="ARBA00008911"/>
    </source>
</evidence>
<evidence type="ECO:0000256" key="9">
    <source>
        <dbReference type="SAM" id="MobiDB-lite"/>
    </source>
</evidence>
<keyword evidence="8" id="KW-0809">Transit peptide</keyword>
<accession>A0A822XSW3</accession>
<dbReference type="InterPro" id="IPR013785">
    <property type="entry name" value="Aldolase_TIM"/>
</dbReference>
<evidence type="ECO:0000256" key="5">
    <source>
        <dbReference type="ARBA" id="ARBA00023141"/>
    </source>
</evidence>
<keyword evidence="8" id="KW-0934">Plastid</keyword>
<dbReference type="PANTHER" id="PTHR21337:SF0">
    <property type="entry name" value="PHOSPHO-2-DEHYDRO-3-DEOXYHEPTONATE ALDOLASE"/>
    <property type="match status" value="1"/>
</dbReference>
<dbReference type="SUPFAM" id="SSF51569">
    <property type="entry name" value="Aldolase"/>
    <property type="match status" value="1"/>
</dbReference>
<evidence type="ECO:0000313" key="10">
    <source>
        <dbReference type="EMBL" id="DAD21996.1"/>
    </source>
</evidence>
<dbReference type="AlphaFoldDB" id="A0A822XSW3"/>
<evidence type="ECO:0000256" key="8">
    <source>
        <dbReference type="RuleBase" id="RU363071"/>
    </source>
</evidence>
<dbReference type="GO" id="GO:0008652">
    <property type="term" value="P:amino acid biosynthetic process"/>
    <property type="evidence" value="ECO:0007669"/>
    <property type="project" value="UniProtKB-KW"/>
</dbReference>
<keyword evidence="5 8" id="KW-0057">Aromatic amino acid biosynthesis</keyword>
<feature type="compositionally biased region" description="Low complexity" evidence="9">
    <location>
        <begin position="1"/>
        <end position="24"/>
    </location>
</feature>
<dbReference type="InterPro" id="IPR002480">
    <property type="entry name" value="DAHP_synth_2"/>
</dbReference>
<evidence type="ECO:0000313" key="11">
    <source>
        <dbReference type="Proteomes" id="UP000607653"/>
    </source>
</evidence>
<evidence type="ECO:0000256" key="1">
    <source>
        <dbReference type="ARBA" id="ARBA00004688"/>
    </source>
</evidence>
<feature type="compositionally biased region" description="Polar residues" evidence="9">
    <location>
        <begin position="25"/>
        <end position="42"/>
    </location>
</feature>
<dbReference type="EC" id="2.5.1.54" evidence="8"/>
<dbReference type="PANTHER" id="PTHR21337">
    <property type="entry name" value="PHOSPHO-2-DEHYDRO-3-DEOXYHEPTONATE ALDOLASE 1, 2"/>
    <property type="match status" value="1"/>
</dbReference>
<keyword evidence="4 8" id="KW-0808">Transferase</keyword>
<evidence type="ECO:0000256" key="4">
    <source>
        <dbReference type="ARBA" id="ARBA00022679"/>
    </source>
</evidence>
<feature type="binding site" evidence="7">
    <location>
        <position position="149"/>
    </location>
    <ligand>
        <name>Mn(2+)</name>
        <dbReference type="ChEBI" id="CHEBI:29035"/>
    </ligand>
</feature>
<keyword evidence="8" id="KW-0150">Chloroplast</keyword>
<comment type="subcellular location">
    <subcellularLocation>
        <location evidence="8">Plastid</location>
        <location evidence="8">Chloroplast</location>
    </subcellularLocation>
</comment>